<protein>
    <recommendedName>
        <fullName evidence="4 8">Signal peptidase I</fullName>
        <ecNumber evidence="3 8">3.4.21.89</ecNumber>
    </recommendedName>
</protein>
<dbReference type="InterPro" id="IPR019533">
    <property type="entry name" value="Peptidase_S26"/>
</dbReference>
<dbReference type="PROSITE" id="PS00761">
    <property type="entry name" value="SPASE_I_3"/>
    <property type="match status" value="1"/>
</dbReference>
<name>A0A2G6PFP0_9GAMM</name>
<evidence type="ECO:0000256" key="6">
    <source>
        <dbReference type="ARBA" id="ARBA00022801"/>
    </source>
</evidence>
<gene>
    <name evidence="11" type="primary">lepB</name>
    <name evidence="11" type="ORF">CSA09_03760</name>
</gene>
<evidence type="ECO:0000259" key="10">
    <source>
        <dbReference type="Pfam" id="PF10502"/>
    </source>
</evidence>
<dbReference type="PROSITE" id="PS00760">
    <property type="entry name" value="SPASE_I_2"/>
    <property type="match status" value="1"/>
</dbReference>
<dbReference type="EC" id="3.4.21.89" evidence="3 8"/>
<dbReference type="PANTHER" id="PTHR43390">
    <property type="entry name" value="SIGNAL PEPTIDASE I"/>
    <property type="match status" value="1"/>
</dbReference>
<dbReference type="CDD" id="cd06530">
    <property type="entry name" value="S26_SPase_I"/>
    <property type="match status" value="1"/>
</dbReference>
<evidence type="ECO:0000256" key="4">
    <source>
        <dbReference type="ARBA" id="ARBA00019232"/>
    </source>
</evidence>
<keyword evidence="5 8" id="KW-0645">Protease</keyword>
<dbReference type="GO" id="GO:0006465">
    <property type="term" value="P:signal peptide processing"/>
    <property type="evidence" value="ECO:0007669"/>
    <property type="project" value="InterPro"/>
</dbReference>
<organism evidence="11 12">
    <name type="scientific">Candidatus Contendibacter odensensis</name>
    <dbReference type="NCBI Taxonomy" id="1400860"/>
    <lineage>
        <taxon>Bacteria</taxon>
        <taxon>Pseudomonadati</taxon>
        <taxon>Pseudomonadota</taxon>
        <taxon>Gammaproteobacteria</taxon>
        <taxon>Candidatus Competibacteraceae</taxon>
        <taxon>Candidatus Contendibacter</taxon>
    </lineage>
</organism>
<proteinExistence type="inferred from homology"/>
<comment type="similarity">
    <text evidence="2 9">Belongs to the peptidase S26 family.</text>
</comment>
<dbReference type="GO" id="GO:0009003">
    <property type="term" value="F:signal peptidase activity"/>
    <property type="evidence" value="ECO:0007669"/>
    <property type="project" value="UniProtKB-EC"/>
</dbReference>
<reference evidence="11 12" key="1">
    <citation type="submission" date="2017-10" db="EMBL/GenBank/DDBJ databases">
        <title>Novel microbial diversity and functional potential in the marine mammal oral microbiome.</title>
        <authorList>
            <person name="Dudek N.K."/>
            <person name="Sun C.L."/>
            <person name="Burstein D."/>
            <person name="Kantor R.S."/>
            <person name="Aliaga Goltsman D.S."/>
            <person name="Bik E.M."/>
            <person name="Thomas B.C."/>
            <person name="Banfield J.F."/>
            <person name="Relman D.A."/>
        </authorList>
    </citation>
    <scope>NUCLEOTIDE SEQUENCE [LARGE SCALE GENOMIC DNA]</scope>
    <source>
        <strain evidence="11">DOLJORAL78_50_517</strain>
    </source>
</reference>
<dbReference type="PRINTS" id="PR00727">
    <property type="entry name" value="LEADERPTASE"/>
</dbReference>
<sequence>MNIDFAALLFGLTVLTGGIWLLDTWLFAPRRARLVSAGHAQAGQPTVAELPWYVDVSKSFFPVILAVLVLRSFVVEPFRIPSDSMVPTLLNGDFILVNKFSYGLRLPVLNTKIMGNGLPERGDVAVFRYPKNPSVAYIKRVIGLPGDRLEYRHQQLFINGQPVPLEILSSQPPAYPESGYGYRRFEEQLGQIDHAIQVQARERWRVLALWRGLQVREEPDGHIAWSYQVPSGHYFMMGDNRDNSSDSRFWGPLPEENLIGKAFFIWMNWDCVTFNGQCSRIGNHIQ</sequence>
<evidence type="ECO:0000256" key="3">
    <source>
        <dbReference type="ARBA" id="ARBA00013208"/>
    </source>
</evidence>
<dbReference type="GO" id="GO:0016020">
    <property type="term" value="C:membrane"/>
    <property type="evidence" value="ECO:0007669"/>
    <property type="project" value="UniProtKB-SubCell"/>
</dbReference>
<dbReference type="AlphaFoldDB" id="A0A2G6PFP0"/>
<dbReference type="EMBL" id="PDTV01000008">
    <property type="protein sequence ID" value="PIE83060.1"/>
    <property type="molecule type" value="Genomic_DNA"/>
</dbReference>
<evidence type="ECO:0000256" key="9">
    <source>
        <dbReference type="RuleBase" id="RU362042"/>
    </source>
</evidence>
<keyword evidence="6 8" id="KW-0378">Hydrolase</keyword>
<evidence type="ECO:0000256" key="5">
    <source>
        <dbReference type="ARBA" id="ARBA00022670"/>
    </source>
</evidence>
<dbReference type="Pfam" id="PF10502">
    <property type="entry name" value="Peptidase_S26"/>
    <property type="match status" value="1"/>
</dbReference>
<dbReference type="Proteomes" id="UP000229278">
    <property type="component" value="Unassembled WGS sequence"/>
</dbReference>
<dbReference type="PROSITE" id="PS00501">
    <property type="entry name" value="SPASE_I_1"/>
    <property type="match status" value="1"/>
</dbReference>
<comment type="subcellular location">
    <subcellularLocation>
        <location evidence="9">Membrane</location>
        <topology evidence="9">Multi-pass membrane protein</topology>
    </subcellularLocation>
</comment>
<dbReference type="InterPro" id="IPR019758">
    <property type="entry name" value="Pept_S26A_signal_pept_1_CS"/>
</dbReference>
<dbReference type="InterPro" id="IPR019757">
    <property type="entry name" value="Pept_S26A_signal_pept_1_Lys-AS"/>
</dbReference>
<evidence type="ECO:0000256" key="7">
    <source>
        <dbReference type="PIRSR" id="PIRSR600223-1"/>
    </source>
</evidence>
<comment type="catalytic activity">
    <reaction evidence="1 8">
        <text>Cleavage of hydrophobic, N-terminal signal or leader sequences from secreted and periplasmic proteins.</text>
        <dbReference type="EC" id="3.4.21.89"/>
    </reaction>
</comment>
<dbReference type="GO" id="GO:0004252">
    <property type="term" value="F:serine-type endopeptidase activity"/>
    <property type="evidence" value="ECO:0007669"/>
    <property type="project" value="InterPro"/>
</dbReference>
<dbReference type="InterPro" id="IPR000223">
    <property type="entry name" value="Pept_S26A_signal_pept_1"/>
</dbReference>
<dbReference type="NCBIfam" id="TIGR02227">
    <property type="entry name" value="sigpep_I_bact"/>
    <property type="match status" value="1"/>
</dbReference>
<feature type="active site" evidence="7">
    <location>
        <position position="84"/>
    </location>
</feature>
<comment type="caution">
    <text evidence="11">The sequence shown here is derived from an EMBL/GenBank/DDBJ whole genome shotgun (WGS) entry which is preliminary data.</text>
</comment>
<dbReference type="Gene3D" id="2.10.109.10">
    <property type="entry name" value="Umud Fragment, subunit A"/>
    <property type="match status" value="1"/>
</dbReference>
<evidence type="ECO:0000313" key="12">
    <source>
        <dbReference type="Proteomes" id="UP000229278"/>
    </source>
</evidence>
<dbReference type="PANTHER" id="PTHR43390:SF1">
    <property type="entry name" value="CHLOROPLAST PROCESSING PEPTIDASE"/>
    <property type="match status" value="1"/>
</dbReference>
<feature type="domain" description="Peptidase S26" evidence="10">
    <location>
        <begin position="55"/>
        <end position="267"/>
    </location>
</feature>
<dbReference type="InterPro" id="IPR019756">
    <property type="entry name" value="Pept_S26A_signal_pept_1_Ser-AS"/>
</dbReference>
<evidence type="ECO:0000256" key="1">
    <source>
        <dbReference type="ARBA" id="ARBA00000677"/>
    </source>
</evidence>
<evidence type="ECO:0000313" key="11">
    <source>
        <dbReference type="EMBL" id="PIE83060.1"/>
    </source>
</evidence>
<dbReference type="SUPFAM" id="SSF51306">
    <property type="entry name" value="LexA/Signal peptidase"/>
    <property type="match status" value="1"/>
</dbReference>
<evidence type="ECO:0000256" key="2">
    <source>
        <dbReference type="ARBA" id="ARBA00009370"/>
    </source>
</evidence>
<accession>A0A2G6PFP0</accession>
<evidence type="ECO:0000256" key="8">
    <source>
        <dbReference type="RuleBase" id="RU003993"/>
    </source>
</evidence>
<feature type="active site" evidence="7">
    <location>
        <position position="139"/>
    </location>
</feature>
<dbReference type="InterPro" id="IPR036286">
    <property type="entry name" value="LexA/Signal_pep-like_sf"/>
</dbReference>